<reference evidence="2" key="1">
    <citation type="journal article" date="2022" name="Mol. Ecol. Resour.">
        <title>The genomes of chicory, endive, great burdock and yacon provide insights into Asteraceae palaeo-polyploidization history and plant inulin production.</title>
        <authorList>
            <person name="Fan W."/>
            <person name="Wang S."/>
            <person name="Wang H."/>
            <person name="Wang A."/>
            <person name="Jiang F."/>
            <person name="Liu H."/>
            <person name="Zhao H."/>
            <person name="Xu D."/>
            <person name="Zhang Y."/>
        </authorList>
    </citation>
    <scope>NUCLEOTIDE SEQUENCE [LARGE SCALE GENOMIC DNA]</scope>
    <source>
        <strain evidence="2">cv. Niubang</strain>
    </source>
</reference>
<gene>
    <name evidence="1" type="ORF">L6452_00630</name>
</gene>
<proteinExistence type="predicted"/>
<comment type="caution">
    <text evidence="1">The sequence shown here is derived from an EMBL/GenBank/DDBJ whole genome shotgun (WGS) entry which is preliminary data.</text>
</comment>
<protein>
    <submittedName>
        <fullName evidence="1">Uncharacterized protein</fullName>
    </submittedName>
</protein>
<dbReference type="Proteomes" id="UP001055879">
    <property type="component" value="Linkage Group LG01"/>
</dbReference>
<evidence type="ECO:0000313" key="1">
    <source>
        <dbReference type="EMBL" id="KAI3769524.1"/>
    </source>
</evidence>
<keyword evidence="2" id="KW-1185">Reference proteome</keyword>
<organism evidence="1 2">
    <name type="scientific">Arctium lappa</name>
    <name type="common">Greater burdock</name>
    <name type="synonym">Lappa major</name>
    <dbReference type="NCBI Taxonomy" id="4217"/>
    <lineage>
        <taxon>Eukaryota</taxon>
        <taxon>Viridiplantae</taxon>
        <taxon>Streptophyta</taxon>
        <taxon>Embryophyta</taxon>
        <taxon>Tracheophyta</taxon>
        <taxon>Spermatophyta</taxon>
        <taxon>Magnoliopsida</taxon>
        <taxon>eudicotyledons</taxon>
        <taxon>Gunneridae</taxon>
        <taxon>Pentapetalae</taxon>
        <taxon>asterids</taxon>
        <taxon>campanulids</taxon>
        <taxon>Asterales</taxon>
        <taxon>Asteraceae</taxon>
        <taxon>Carduoideae</taxon>
        <taxon>Cardueae</taxon>
        <taxon>Arctiinae</taxon>
        <taxon>Arctium</taxon>
    </lineage>
</organism>
<accession>A0ACB9FDX9</accession>
<evidence type="ECO:0000313" key="2">
    <source>
        <dbReference type="Proteomes" id="UP001055879"/>
    </source>
</evidence>
<sequence length="176" mass="19696">MANTNIFGISVIAYCCLTLFVNVKGCLGDLVHRYIAYYEFSPEYLLNCLDLSSEHQALDRVEASIYIWRGKSNVVSRSFPSDLFEEALCNCSGYNLEQDHIGELGMNEILNKITVGSWDLEIGIFCSESVNEQDESGTWDLILGMPIGEQPSEQQSSQQCCSMDLSPEQQSNGRPE</sequence>
<name>A0ACB9FDX9_ARCLA</name>
<dbReference type="EMBL" id="CM042047">
    <property type="protein sequence ID" value="KAI3769524.1"/>
    <property type="molecule type" value="Genomic_DNA"/>
</dbReference>
<reference evidence="1 2" key="2">
    <citation type="journal article" date="2022" name="Mol. Ecol. Resour.">
        <title>The genomes of chicory, endive, great burdock and yacon provide insights into Asteraceae paleo-polyploidization history and plant inulin production.</title>
        <authorList>
            <person name="Fan W."/>
            <person name="Wang S."/>
            <person name="Wang H."/>
            <person name="Wang A."/>
            <person name="Jiang F."/>
            <person name="Liu H."/>
            <person name="Zhao H."/>
            <person name="Xu D."/>
            <person name="Zhang Y."/>
        </authorList>
    </citation>
    <scope>NUCLEOTIDE SEQUENCE [LARGE SCALE GENOMIC DNA]</scope>
    <source>
        <strain evidence="2">cv. Niubang</strain>
    </source>
</reference>